<accession>A0A7Y4MVP6</accession>
<dbReference type="AlphaFoldDB" id="A0A7Y4MVP6"/>
<evidence type="ECO:0000313" key="1">
    <source>
        <dbReference type="EMBL" id="NOJ82903.1"/>
    </source>
</evidence>
<protein>
    <submittedName>
        <fullName evidence="1">Uncharacterized protein</fullName>
    </submittedName>
</protein>
<gene>
    <name evidence="1" type="ORF">HNV28_32085</name>
</gene>
<evidence type="ECO:0000313" key="2">
    <source>
        <dbReference type="Proteomes" id="UP000533080"/>
    </source>
</evidence>
<dbReference type="RefSeq" id="WP_171444734.1">
    <property type="nucleotide sequence ID" value="NZ_JABFNS010000151.1"/>
</dbReference>
<organism evidence="1 2">
    <name type="scientific">Myxococcus xanthus</name>
    <dbReference type="NCBI Taxonomy" id="34"/>
    <lineage>
        <taxon>Bacteria</taxon>
        <taxon>Pseudomonadati</taxon>
        <taxon>Myxococcota</taxon>
        <taxon>Myxococcia</taxon>
        <taxon>Myxococcales</taxon>
        <taxon>Cystobacterineae</taxon>
        <taxon>Myxococcaceae</taxon>
        <taxon>Myxococcus</taxon>
    </lineage>
</organism>
<name>A0A7Y4MVP6_MYXXA</name>
<reference evidence="1 2" key="1">
    <citation type="submission" date="2020-05" db="EMBL/GenBank/DDBJ databases">
        <authorList>
            <person name="Whitworth D."/>
        </authorList>
    </citation>
    <scope>NUCLEOTIDE SEQUENCE [LARGE SCALE GENOMIC DNA]</scope>
    <source>
        <strain evidence="1 2">AM005</strain>
    </source>
</reference>
<dbReference type="Proteomes" id="UP000533080">
    <property type="component" value="Unassembled WGS sequence"/>
</dbReference>
<proteinExistence type="predicted"/>
<dbReference type="EMBL" id="JABFNT010000152">
    <property type="protein sequence ID" value="NOJ82903.1"/>
    <property type="molecule type" value="Genomic_DNA"/>
</dbReference>
<sequence>MPAPRCPDQFEGKVSAFIVRFSSETLLKPDAMASAHLHVRMAMQESELLLVRNFGGYQKAAERYHLSNRRSFVVGDNEPVVWHWRHHYEQRPVDLLDALKRQLIPISIAVSSGEKEASWATWGNGDAGRPENRWRGVKGGRWKLCHVFPAAPSHLDDSEEAILARFVRNFHPINQFWFASDYNWKSRGRYEMSPKARLGEWPEVCMAFWRAYSARYPQEAVWFQNAARLSERELQAANFASDPLIKFWWRAEPPVPPSSGGTRISPSIAQSATGSENALKKRLDNICSIRETGTGRFHLSQMGKTIGGSERDVPFRFQVVDASGGVIAESSEETARGLGIAERGRRDYDADKYHQTDFMKWECGQGLVPFQALARRVRHWAYY</sequence>
<comment type="caution">
    <text evidence="1">The sequence shown here is derived from an EMBL/GenBank/DDBJ whole genome shotgun (WGS) entry which is preliminary data.</text>
</comment>